<keyword evidence="2" id="KW-0805">Transcription regulation</keyword>
<dbReference type="InterPro" id="IPR036390">
    <property type="entry name" value="WH_DNA-bd_sf"/>
</dbReference>
<gene>
    <name evidence="6" type="ORF">D9R14_06085</name>
</gene>
<dbReference type="SUPFAM" id="SSF46785">
    <property type="entry name" value="Winged helix' DNA-binding domain"/>
    <property type="match status" value="1"/>
</dbReference>
<dbReference type="GO" id="GO:0043565">
    <property type="term" value="F:sequence-specific DNA binding"/>
    <property type="evidence" value="ECO:0007669"/>
    <property type="project" value="TreeGrafter"/>
</dbReference>
<comment type="similarity">
    <text evidence="1">Belongs to the LysR transcriptional regulatory family.</text>
</comment>
<dbReference type="PANTHER" id="PTHR30427:SF1">
    <property type="entry name" value="TRANSCRIPTIONAL ACTIVATOR PROTEIN LYSR"/>
    <property type="match status" value="1"/>
</dbReference>
<dbReference type="Pfam" id="PF00126">
    <property type="entry name" value="HTH_1"/>
    <property type="match status" value="1"/>
</dbReference>
<dbReference type="Proteomes" id="UP000269692">
    <property type="component" value="Unassembled WGS sequence"/>
</dbReference>
<proteinExistence type="inferred from homology"/>
<dbReference type="InterPro" id="IPR000847">
    <property type="entry name" value="LysR_HTH_N"/>
</dbReference>
<dbReference type="Gene3D" id="1.10.10.10">
    <property type="entry name" value="Winged helix-like DNA-binding domain superfamily/Winged helix DNA-binding domain"/>
    <property type="match status" value="1"/>
</dbReference>
<name>A0A3L7AMF4_9HYPH</name>
<evidence type="ECO:0000256" key="2">
    <source>
        <dbReference type="ARBA" id="ARBA00023015"/>
    </source>
</evidence>
<dbReference type="EMBL" id="RCTF01000003">
    <property type="protein sequence ID" value="RLP80612.1"/>
    <property type="molecule type" value="Genomic_DNA"/>
</dbReference>
<dbReference type="InterPro" id="IPR036388">
    <property type="entry name" value="WH-like_DNA-bd_sf"/>
</dbReference>
<organism evidence="6 7">
    <name type="scientific">Xanthobacter tagetidis</name>
    <dbReference type="NCBI Taxonomy" id="60216"/>
    <lineage>
        <taxon>Bacteria</taxon>
        <taxon>Pseudomonadati</taxon>
        <taxon>Pseudomonadota</taxon>
        <taxon>Alphaproteobacteria</taxon>
        <taxon>Hyphomicrobiales</taxon>
        <taxon>Xanthobacteraceae</taxon>
        <taxon>Xanthobacter</taxon>
    </lineage>
</organism>
<evidence type="ECO:0000256" key="4">
    <source>
        <dbReference type="ARBA" id="ARBA00023163"/>
    </source>
</evidence>
<dbReference type="OrthoDB" id="7260751at2"/>
<dbReference type="PROSITE" id="PS50931">
    <property type="entry name" value="HTH_LYSR"/>
    <property type="match status" value="1"/>
</dbReference>
<evidence type="ECO:0000259" key="5">
    <source>
        <dbReference type="PROSITE" id="PS50931"/>
    </source>
</evidence>
<keyword evidence="7" id="KW-1185">Reference proteome</keyword>
<reference evidence="6 7" key="1">
    <citation type="submission" date="2018-10" db="EMBL/GenBank/DDBJ databases">
        <title>Xanthobacter tagetidis genome sequencing and assembly.</title>
        <authorList>
            <person name="Maclea K.S."/>
            <person name="Goen A.E."/>
            <person name="Fatima S.A."/>
        </authorList>
    </citation>
    <scope>NUCLEOTIDE SEQUENCE [LARGE SCALE GENOMIC DNA]</scope>
    <source>
        <strain evidence="6 7">ATCC 700314</strain>
    </source>
</reference>
<accession>A0A3L7AMF4</accession>
<evidence type="ECO:0000313" key="6">
    <source>
        <dbReference type="EMBL" id="RLP80612.1"/>
    </source>
</evidence>
<dbReference type="GO" id="GO:0003700">
    <property type="term" value="F:DNA-binding transcription factor activity"/>
    <property type="evidence" value="ECO:0007669"/>
    <property type="project" value="InterPro"/>
</dbReference>
<feature type="domain" description="HTH lysR-type" evidence="5">
    <location>
        <begin position="1"/>
        <end position="47"/>
    </location>
</feature>
<evidence type="ECO:0000256" key="1">
    <source>
        <dbReference type="ARBA" id="ARBA00009437"/>
    </source>
</evidence>
<dbReference type="SUPFAM" id="SSF53850">
    <property type="entry name" value="Periplasmic binding protein-like II"/>
    <property type="match status" value="1"/>
</dbReference>
<dbReference type="InterPro" id="IPR005119">
    <property type="entry name" value="LysR_subst-bd"/>
</dbReference>
<keyword evidence="3" id="KW-0238">DNA-binding</keyword>
<sequence>MIATGTMTRAAEAMSTSQPAISAMIAALEREVGFKLFFRRGSALVPTPEGMAFDAQAQTALLGIERVKRVAVDIRNRRRGGLRVAACSWLGSGYLPELVTSFARAHPGIEIQICPIGSTDVSAALLEETTDIWMLDASASHPLLESEEHVVSCVCVLPQSHPLAESAVLNPDLLRGIAHVAPPRDNPLAAQVEEAFACAGVRLRTTIRAESFATVCSLVSFGLGFGLVDEITARHLKPLGLTIRPFAPTIALTLAAMHRTDRQVSIAARSFLDAHRRLIGAVHAESGQVVAEKIGSVQARAPS</sequence>
<dbReference type="GO" id="GO:0010628">
    <property type="term" value="P:positive regulation of gene expression"/>
    <property type="evidence" value="ECO:0007669"/>
    <property type="project" value="TreeGrafter"/>
</dbReference>
<dbReference type="Gene3D" id="3.40.190.290">
    <property type="match status" value="1"/>
</dbReference>
<dbReference type="AlphaFoldDB" id="A0A3L7AMF4"/>
<dbReference type="Pfam" id="PF03466">
    <property type="entry name" value="LysR_substrate"/>
    <property type="match status" value="1"/>
</dbReference>
<dbReference type="PANTHER" id="PTHR30427">
    <property type="entry name" value="TRANSCRIPTIONAL ACTIVATOR PROTEIN LYSR"/>
    <property type="match status" value="1"/>
</dbReference>
<keyword evidence="4" id="KW-0804">Transcription</keyword>
<dbReference type="PRINTS" id="PR00039">
    <property type="entry name" value="HTHLYSR"/>
</dbReference>
<comment type="caution">
    <text evidence="6">The sequence shown here is derived from an EMBL/GenBank/DDBJ whole genome shotgun (WGS) entry which is preliminary data.</text>
</comment>
<protein>
    <submittedName>
        <fullName evidence="6">LysR family transcriptional regulator</fullName>
    </submittedName>
</protein>
<evidence type="ECO:0000313" key="7">
    <source>
        <dbReference type="Proteomes" id="UP000269692"/>
    </source>
</evidence>
<evidence type="ECO:0000256" key="3">
    <source>
        <dbReference type="ARBA" id="ARBA00023125"/>
    </source>
</evidence>